<evidence type="ECO:0000313" key="2">
    <source>
        <dbReference type="Proteomes" id="UP000000495"/>
    </source>
</evidence>
<dbReference type="Proteomes" id="UP000000495">
    <property type="component" value="Chromosome"/>
</dbReference>
<dbReference type="AlphaFoldDB" id="F8KZ17"/>
<dbReference type="KEGG" id="puv:PUV_11900"/>
<organism evidence="1 2">
    <name type="scientific">Parachlamydia acanthamoebae (strain UV7)</name>
    <dbReference type="NCBI Taxonomy" id="765952"/>
    <lineage>
        <taxon>Bacteria</taxon>
        <taxon>Pseudomonadati</taxon>
        <taxon>Chlamydiota</taxon>
        <taxon>Chlamydiia</taxon>
        <taxon>Parachlamydiales</taxon>
        <taxon>Parachlamydiaceae</taxon>
        <taxon>Parachlamydia</taxon>
    </lineage>
</organism>
<protein>
    <submittedName>
        <fullName evidence="1">Uncharacterized protein</fullName>
    </submittedName>
</protein>
<dbReference type="HOGENOM" id="CLU_3331101_0_0_0"/>
<reference key="1">
    <citation type="journal article" date="2011" name="Mol. Biol. Evol.">
        <title>Unity in variety -- the pan-genome of the Chlamydiae.</title>
        <authorList>
            <person name="Collingro A."/>
            <person name="Tischler P."/>
            <person name="Weinmaier T."/>
            <person name="Penz T."/>
            <person name="Heinz E."/>
            <person name="Brunham R.C."/>
            <person name="Read T.D."/>
            <person name="Bavoil P.M."/>
            <person name="Sachse K."/>
            <person name="Kahane S."/>
            <person name="Friedman M.G."/>
            <person name="Rattei T."/>
            <person name="Myers G.S.A."/>
            <person name="Horn M."/>
        </authorList>
    </citation>
    <scope>NUCLEOTIDE SEQUENCE</scope>
    <source>
        <strain>UV7</strain>
    </source>
</reference>
<sequence>MLKDQNWLKSDLFAKRHVYIWVAGIYFNIRLEKIDFAF</sequence>
<proteinExistence type="predicted"/>
<evidence type="ECO:0000313" key="1">
    <source>
        <dbReference type="EMBL" id="CCB86140.1"/>
    </source>
</evidence>
<dbReference type="STRING" id="765952.PUV_11900"/>
<dbReference type="EMBL" id="FR872580">
    <property type="protein sequence ID" value="CCB86140.1"/>
    <property type="molecule type" value="Genomic_DNA"/>
</dbReference>
<keyword evidence="2" id="KW-1185">Reference proteome</keyword>
<accession>F8KZ17</accession>
<gene>
    <name evidence="1" type="ordered locus">PUV_11900</name>
</gene>
<name>F8KZ17_PARAV</name>
<reference evidence="1 2" key="2">
    <citation type="journal article" date="2011" name="Mol. Biol. Evol.">
        <title>Unity in variety--the pan-genome of the Chlamydiae.</title>
        <authorList>
            <person name="Collingro A."/>
            <person name="Tischler P."/>
            <person name="Weinmaier T."/>
            <person name="Penz T."/>
            <person name="Heinz E."/>
            <person name="Brunham R.C."/>
            <person name="Read T.D."/>
            <person name="Bavoil P.M."/>
            <person name="Sachse K."/>
            <person name="Kahane S."/>
            <person name="Friedman M.G."/>
            <person name="Rattei T."/>
            <person name="Myers G.S."/>
            <person name="Horn M."/>
        </authorList>
    </citation>
    <scope>NUCLEOTIDE SEQUENCE [LARGE SCALE GENOMIC DNA]</scope>
    <source>
        <strain evidence="2">UV7</strain>
    </source>
</reference>